<comment type="caution">
    <text evidence="6">The sequence shown here is derived from an EMBL/GenBank/DDBJ whole genome shotgun (WGS) entry which is preliminary data.</text>
</comment>
<evidence type="ECO:0000256" key="1">
    <source>
        <dbReference type="ARBA" id="ARBA00022490"/>
    </source>
</evidence>
<keyword evidence="3 5" id="KW-0949">S-adenosyl-L-methionine</keyword>
<comment type="similarity">
    <text evidence="5">Belongs to the QueA family.</text>
</comment>
<organism evidence="6 7">
    <name type="scientific">Lactococcus nasutitermitis</name>
    <dbReference type="NCBI Taxonomy" id="1652957"/>
    <lineage>
        <taxon>Bacteria</taxon>
        <taxon>Bacillati</taxon>
        <taxon>Bacillota</taxon>
        <taxon>Bacilli</taxon>
        <taxon>Lactobacillales</taxon>
        <taxon>Streptococcaceae</taxon>
        <taxon>Lactococcus</taxon>
    </lineage>
</organism>
<protein>
    <recommendedName>
        <fullName evidence="5">S-adenosylmethionine:tRNA ribosyltransferase-isomerase</fullName>
        <ecNumber evidence="5">2.4.99.17</ecNumber>
    </recommendedName>
    <alternativeName>
        <fullName evidence="5">Queuosine biosynthesis protein QueA</fullName>
    </alternativeName>
</protein>
<proteinExistence type="inferred from homology"/>
<comment type="function">
    <text evidence="5">Transfers and isomerizes the ribose moiety from AdoMet to the 7-aminomethyl group of 7-deazaguanine (preQ1-tRNA) to give epoxyqueuosine (oQ-tRNA).</text>
</comment>
<dbReference type="NCBIfam" id="NF001140">
    <property type="entry name" value="PRK00147.1"/>
    <property type="match status" value="1"/>
</dbReference>
<dbReference type="Gene3D" id="2.40.10.240">
    <property type="entry name" value="QueA-like"/>
    <property type="match status" value="1"/>
</dbReference>
<keyword evidence="1 5" id="KW-0963">Cytoplasm</keyword>
<keyword evidence="6" id="KW-0328">Glycosyltransferase</keyword>
<dbReference type="RefSeq" id="WP_213534141.1">
    <property type="nucleotide sequence ID" value="NZ_BOVQ01000003.1"/>
</dbReference>
<keyword evidence="7" id="KW-1185">Reference proteome</keyword>
<dbReference type="PANTHER" id="PTHR30307">
    <property type="entry name" value="S-ADENOSYLMETHIONINE:TRNA RIBOSYLTRANSFERASE-ISOMERASE"/>
    <property type="match status" value="1"/>
</dbReference>
<evidence type="ECO:0000256" key="3">
    <source>
        <dbReference type="ARBA" id="ARBA00022691"/>
    </source>
</evidence>
<dbReference type="Proteomes" id="UP001595987">
    <property type="component" value="Unassembled WGS sequence"/>
</dbReference>
<comment type="pathway">
    <text evidence="5">tRNA modification; tRNA-queuosine biosynthesis.</text>
</comment>
<keyword evidence="2 5" id="KW-0808">Transferase</keyword>
<dbReference type="HAMAP" id="MF_00113">
    <property type="entry name" value="QueA"/>
    <property type="match status" value="1"/>
</dbReference>
<dbReference type="InterPro" id="IPR036100">
    <property type="entry name" value="QueA_sf"/>
</dbReference>
<dbReference type="SUPFAM" id="SSF111337">
    <property type="entry name" value="QueA-like"/>
    <property type="match status" value="1"/>
</dbReference>
<evidence type="ECO:0000313" key="6">
    <source>
        <dbReference type="EMBL" id="MFC4651589.1"/>
    </source>
</evidence>
<comment type="subunit">
    <text evidence="5">Monomer.</text>
</comment>
<evidence type="ECO:0000256" key="4">
    <source>
        <dbReference type="ARBA" id="ARBA00022785"/>
    </source>
</evidence>
<sequence>MNINDFDFNLPEELIAQTPLETRSASRLLVLDKETHEMQDKHFYDIIDEMNPGDALVLNNTRVLPARLYGIKPDTEGHVELLLLKELGENRWETLAKPARRMRVGQEIIFGDGRLKATVLEELEHGGRIIEFHYEGIFLEILESLGEMPLPPYIHEKLEDQERYQTVYAKVNGSAAAPTAGLHYTPELLDAIRAKGVKIVELTLHVGLGTFRPVSVENVEEHHMHSEFYQLSEEAAATLREVKASGHRIIASGTTSIRTLETIGTKFNGDIQADSGWTEIFIKPGYEWKVVDAFNTNFHLPKSTLVMLVAAFAGRDFVLDAYQHAIDEHYRFFSFGDAMFIK</sequence>
<dbReference type="Pfam" id="PF02547">
    <property type="entry name" value="Queuosine_synth"/>
    <property type="match status" value="1"/>
</dbReference>
<keyword evidence="4 5" id="KW-0671">Queuosine biosynthesis</keyword>
<evidence type="ECO:0000313" key="7">
    <source>
        <dbReference type="Proteomes" id="UP001595987"/>
    </source>
</evidence>
<dbReference type="InterPro" id="IPR042119">
    <property type="entry name" value="QueA_dom2"/>
</dbReference>
<name>A0ABV9JDX7_9LACT</name>
<comment type="catalytic activity">
    <reaction evidence="5">
        <text>7-aminomethyl-7-carbaguanosine(34) in tRNA + S-adenosyl-L-methionine = epoxyqueuosine(34) in tRNA + adenine + L-methionine + 2 H(+)</text>
        <dbReference type="Rhea" id="RHEA:32155"/>
        <dbReference type="Rhea" id="RHEA-COMP:10342"/>
        <dbReference type="Rhea" id="RHEA-COMP:18582"/>
        <dbReference type="ChEBI" id="CHEBI:15378"/>
        <dbReference type="ChEBI" id="CHEBI:16708"/>
        <dbReference type="ChEBI" id="CHEBI:57844"/>
        <dbReference type="ChEBI" id="CHEBI:59789"/>
        <dbReference type="ChEBI" id="CHEBI:82833"/>
        <dbReference type="ChEBI" id="CHEBI:194443"/>
        <dbReference type="EC" id="2.4.99.17"/>
    </reaction>
</comment>
<evidence type="ECO:0000256" key="2">
    <source>
        <dbReference type="ARBA" id="ARBA00022679"/>
    </source>
</evidence>
<dbReference type="InterPro" id="IPR003699">
    <property type="entry name" value="QueA"/>
</dbReference>
<dbReference type="EMBL" id="JBHSGD010000001">
    <property type="protein sequence ID" value="MFC4651589.1"/>
    <property type="molecule type" value="Genomic_DNA"/>
</dbReference>
<accession>A0ABV9JDX7</accession>
<dbReference type="EC" id="2.4.99.17" evidence="5"/>
<evidence type="ECO:0000256" key="5">
    <source>
        <dbReference type="HAMAP-Rule" id="MF_00113"/>
    </source>
</evidence>
<comment type="subcellular location">
    <subcellularLocation>
        <location evidence="5">Cytoplasm</location>
    </subcellularLocation>
</comment>
<reference evidence="7" key="1">
    <citation type="journal article" date="2019" name="Int. J. Syst. Evol. Microbiol.">
        <title>The Global Catalogue of Microorganisms (GCM) 10K type strain sequencing project: providing services to taxonomists for standard genome sequencing and annotation.</title>
        <authorList>
            <consortium name="The Broad Institute Genomics Platform"/>
            <consortium name="The Broad Institute Genome Sequencing Center for Infectious Disease"/>
            <person name="Wu L."/>
            <person name="Ma J."/>
        </authorList>
    </citation>
    <scope>NUCLEOTIDE SEQUENCE [LARGE SCALE GENOMIC DNA]</scope>
    <source>
        <strain evidence="7">CCUG 63287</strain>
    </source>
</reference>
<dbReference type="InterPro" id="IPR042118">
    <property type="entry name" value="QueA_dom1"/>
</dbReference>
<gene>
    <name evidence="5 6" type="primary">queA</name>
    <name evidence="6" type="ORF">ACFO26_01525</name>
</gene>
<dbReference type="Gene3D" id="3.40.1780.10">
    <property type="entry name" value="QueA-like"/>
    <property type="match status" value="1"/>
</dbReference>
<dbReference type="PANTHER" id="PTHR30307:SF0">
    <property type="entry name" value="S-ADENOSYLMETHIONINE:TRNA RIBOSYLTRANSFERASE-ISOMERASE"/>
    <property type="match status" value="1"/>
</dbReference>
<dbReference type="NCBIfam" id="TIGR00113">
    <property type="entry name" value="queA"/>
    <property type="match status" value="1"/>
</dbReference>
<dbReference type="GO" id="GO:0051075">
    <property type="term" value="F:S-adenosylmethionine:tRNA ribosyltransferase-isomerase activity"/>
    <property type="evidence" value="ECO:0007669"/>
    <property type="project" value="UniProtKB-EC"/>
</dbReference>